<evidence type="ECO:0000256" key="3">
    <source>
        <dbReference type="ARBA" id="ARBA00022630"/>
    </source>
</evidence>
<comment type="cofactor">
    <cofactor evidence="6">
        <name>FMN</name>
        <dbReference type="ChEBI" id="CHEBI:58210"/>
    </cofactor>
</comment>
<dbReference type="STRING" id="64971.SAMN05421831_101133"/>
<dbReference type="RefSeq" id="WP_093307831.1">
    <property type="nucleotide sequence ID" value="NZ_FNYH01000001.1"/>
</dbReference>
<dbReference type="PIRSF" id="PIRSF006091">
    <property type="entry name" value="E_trnsport_RnfG"/>
    <property type="match status" value="1"/>
</dbReference>
<dbReference type="EC" id="7.-.-.-" evidence="6"/>
<dbReference type="Pfam" id="PF04205">
    <property type="entry name" value="FMN_bind"/>
    <property type="match status" value="1"/>
</dbReference>
<keyword evidence="3 6" id="KW-0285">Flavoprotein</keyword>
<dbReference type="OrthoDB" id="9784165at2"/>
<dbReference type="AlphaFoldDB" id="A0A1H6QGY2"/>
<dbReference type="GO" id="GO:0010181">
    <property type="term" value="F:FMN binding"/>
    <property type="evidence" value="ECO:0007669"/>
    <property type="project" value="InterPro"/>
</dbReference>
<keyword evidence="1 6" id="KW-0813">Transport</keyword>
<feature type="domain" description="FMN-binding" evidence="8">
    <location>
        <begin position="112"/>
        <end position="202"/>
    </location>
</feature>
<dbReference type="NCBIfam" id="TIGR01947">
    <property type="entry name" value="rnfG"/>
    <property type="match status" value="1"/>
</dbReference>
<keyword evidence="5 6" id="KW-0249">Electron transport</keyword>
<comment type="subunit">
    <text evidence="6">The complex is composed of six subunits: RnfA, RnfB, RnfC, RnfD, RnfE and RnfG.</text>
</comment>
<keyword evidence="6" id="KW-1278">Translocase</keyword>
<evidence type="ECO:0000256" key="6">
    <source>
        <dbReference type="HAMAP-Rule" id="MF_00479"/>
    </source>
</evidence>
<reference evidence="10" key="1">
    <citation type="submission" date="2016-10" db="EMBL/GenBank/DDBJ databases">
        <authorList>
            <person name="Varghese N."/>
            <person name="Submissions S."/>
        </authorList>
    </citation>
    <scope>NUCLEOTIDE SEQUENCE [LARGE SCALE GENOMIC DNA]</scope>
    <source>
        <strain evidence="10">DSM 7165</strain>
    </source>
</reference>
<evidence type="ECO:0000313" key="10">
    <source>
        <dbReference type="Proteomes" id="UP000242999"/>
    </source>
</evidence>
<dbReference type="InterPro" id="IPR010209">
    <property type="entry name" value="Ion_transpt_RnfG/RsxG"/>
</dbReference>
<keyword evidence="2 6" id="KW-0597">Phosphoprotein</keyword>
<comment type="function">
    <text evidence="6">Part of a membrane-bound complex that couples electron transfer with translocation of ions across the membrane.</text>
</comment>
<organism evidence="9 10">
    <name type="scientific">Allopseudospirillum japonicum</name>
    <dbReference type="NCBI Taxonomy" id="64971"/>
    <lineage>
        <taxon>Bacteria</taxon>
        <taxon>Pseudomonadati</taxon>
        <taxon>Pseudomonadota</taxon>
        <taxon>Gammaproteobacteria</taxon>
        <taxon>Oceanospirillales</taxon>
        <taxon>Oceanospirillaceae</taxon>
        <taxon>Allopseudospirillum</taxon>
    </lineage>
</organism>
<protein>
    <recommendedName>
        <fullName evidence="6">Ion-translocating oxidoreductase complex subunit G</fullName>
        <ecNumber evidence="6">7.-.-.-</ecNumber>
    </recommendedName>
    <alternativeName>
        <fullName evidence="6">Rnf electron transport complex subunit G</fullName>
    </alternativeName>
</protein>
<dbReference type="InterPro" id="IPR007329">
    <property type="entry name" value="FMN-bd"/>
</dbReference>
<keyword evidence="6" id="KW-0997">Cell inner membrane</keyword>
<evidence type="ECO:0000256" key="7">
    <source>
        <dbReference type="SAM" id="Phobius"/>
    </source>
</evidence>
<keyword evidence="6 7" id="KW-1133">Transmembrane helix</keyword>
<dbReference type="NCBIfam" id="NF002519">
    <property type="entry name" value="PRK01908.1"/>
    <property type="match status" value="1"/>
</dbReference>
<dbReference type="PANTHER" id="PTHR36118">
    <property type="entry name" value="ION-TRANSLOCATING OXIDOREDUCTASE COMPLEX SUBUNIT G"/>
    <property type="match status" value="1"/>
</dbReference>
<keyword evidence="4 6" id="KW-0288">FMN</keyword>
<dbReference type="GO" id="GO:0022900">
    <property type="term" value="P:electron transport chain"/>
    <property type="evidence" value="ECO:0007669"/>
    <property type="project" value="UniProtKB-UniRule"/>
</dbReference>
<dbReference type="Proteomes" id="UP000242999">
    <property type="component" value="Unassembled WGS sequence"/>
</dbReference>
<evidence type="ECO:0000313" key="9">
    <source>
        <dbReference type="EMBL" id="SEI38242.1"/>
    </source>
</evidence>
<dbReference type="PANTHER" id="PTHR36118:SF1">
    <property type="entry name" value="ION-TRANSLOCATING OXIDOREDUCTASE COMPLEX SUBUNIT G"/>
    <property type="match status" value="1"/>
</dbReference>
<comment type="subcellular location">
    <subcellularLocation>
        <location evidence="6">Cell inner membrane</location>
        <topology evidence="6">Single-pass membrane protein</topology>
    </subcellularLocation>
</comment>
<gene>
    <name evidence="6" type="primary">rnfG</name>
    <name evidence="9" type="ORF">SAMN05421831_101133</name>
</gene>
<comment type="similarity">
    <text evidence="6">Belongs to the RnfG family.</text>
</comment>
<proteinExistence type="inferred from homology"/>
<dbReference type="GO" id="GO:0009055">
    <property type="term" value="F:electron transfer activity"/>
    <property type="evidence" value="ECO:0007669"/>
    <property type="project" value="InterPro"/>
</dbReference>
<keyword evidence="10" id="KW-1185">Reference proteome</keyword>
<evidence type="ECO:0000256" key="5">
    <source>
        <dbReference type="ARBA" id="ARBA00022982"/>
    </source>
</evidence>
<keyword evidence="6 7" id="KW-0812">Transmembrane</keyword>
<dbReference type="EMBL" id="FNYH01000001">
    <property type="protein sequence ID" value="SEI38242.1"/>
    <property type="molecule type" value="Genomic_DNA"/>
</dbReference>
<dbReference type="SMART" id="SM00900">
    <property type="entry name" value="FMN_bind"/>
    <property type="match status" value="1"/>
</dbReference>
<accession>A0A1H6QGY2</accession>
<evidence type="ECO:0000259" key="8">
    <source>
        <dbReference type="SMART" id="SM00900"/>
    </source>
</evidence>
<dbReference type="HAMAP" id="MF_00479">
    <property type="entry name" value="RsxG_RnfG"/>
    <property type="match status" value="1"/>
</dbReference>
<feature type="modified residue" description="FMN phosphoryl threonine" evidence="6">
    <location>
        <position position="185"/>
    </location>
</feature>
<feature type="transmembrane region" description="Helical" evidence="7">
    <location>
        <begin position="20"/>
        <end position="39"/>
    </location>
</feature>
<dbReference type="GO" id="GO:0005886">
    <property type="term" value="C:plasma membrane"/>
    <property type="evidence" value="ECO:0007669"/>
    <property type="project" value="UniProtKB-SubCell"/>
</dbReference>
<evidence type="ECO:0000256" key="4">
    <source>
        <dbReference type="ARBA" id="ARBA00022643"/>
    </source>
</evidence>
<evidence type="ECO:0000256" key="2">
    <source>
        <dbReference type="ARBA" id="ARBA00022553"/>
    </source>
</evidence>
<keyword evidence="6" id="KW-1003">Cell membrane</keyword>
<keyword evidence="6 7" id="KW-0472">Membrane</keyword>
<evidence type="ECO:0000256" key="1">
    <source>
        <dbReference type="ARBA" id="ARBA00022448"/>
    </source>
</evidence>
<sequence>MSSTETPNAQTLKEYIGKNALGLGIFAAITVGLIAMTYLGTGERIAANQAQAQAQALYQLAPETSYHIQLEARLALIPAALQGVILENPWFARARDKQHQDLLLLPMISKEGYSGDIRLLMAVDRQGVIQGVRVLGHKETPGLGDKIELKKSSWLLDFVGRSLLATPIWAVRKDGGEFDQFTGATITPRAVVKALYQSLDYLQKHPQIWPPINAIPEEANQ</sequence>
<name>A0A1H6QGY2_9GAMM</name>